<keyword evidence="4 5" id="KW-0472">Membrane</keyword>
<evidence type="ECO:0000313" key="7">
    <source>
        <dbReference type="EMBL" id="RCU46677.1"/>
    </source>
</evidence>
<feature type="transmembrane region" description="Helical" evidence="5">
    <location>
        <begin position="333"/>
        <end position="355"/>
    </location>
</feature>
<feature type="transmembrane region" description="Helical" evidence="5">
    <location>
        <begin position="367"/>
        <end position="387"/>
    </location>
</feature>
<organism evidence="7 8">
    <name type="scientific">Haloplanus salinus</name>
    <dbReference type="NCBI Taxonomy" id="1126245"/>
    <lineage>
        <taxon>Archaea</taxon>
        <taxon>Methanobacteriati</taxon>
        <taxon>Methanobacteriota</taxon>
        <taxon>Stenosarchaea group</taxon>
        <taxon>Halobacteria</taxon>
        <taxon>Halobacteriales</taxon>
        <taxon>Haloferacaceae</taxon>
        <taxon>Haloplanus</taxon>
    </lineage>
</organism>
<reference evidence="7 8" key="1">
    <citation type="submission" date="2018-07" db="EMBL/GenBank/DDBJ databases">
        <title>Genome sequences of Haloplanus salinus JCM 18368T.</title>
        <authorList>
            <person name="Kim Y.B."/>
            <person name="Roh S.W."/>
        </authorList>
    </citation>
    <scope>NUCLEOTIDE SEQUENCE [LARGE SCALE GENOMIC DNA]</scope>
    <source>
        <strain evidence="7 8">JCM 18368</strain>
    </source>
</reference>
<dbReference type="PANTHER" id="PTHR23518:SF2">
    <property type="entry name" value="MAJOR FACILITATOR SUPERFAMILY TRANSPORTER"/>
    <property type="match status" value="1"/>
</dbReference>
<name>A0A368N7X8_9EURY</name>
<dbReference type="RefSeq" id="WP_114448231.1">
    <property type="nucleotide sequence ID" value="NZ_QPHM01000001.1"/>
</dbReference>
<feature type="transmembrane region" description="Helical" evidence="5">
    <location>
        <begin position="393"/>
        <end position="412"/>
    </location>
</feature>
<accession>A0A368N7X8</accession>
<dbReference type="Pfam" id="PF07690">
    <property type="entry name" value="MFS_1"/>
    <property type="match status" value="2"/>
</dbReference>
<dbReference type="Proteomes" id="UP000252189">
    <property type="component" value="Unassembled WGS sequence"/>
</dbReference>
<dbReference type="EMBL" id="QPHM01000001">
    <property type="protein sequence ID" value="RCU46677.1"/>
    <property type="molecule type" value="Genomic_DNA"/>
</dbReference>
<dbReference type="GO" id="GO:0022857">
    <property type="term" value="F:transmembrane transporter activity"/>
    <property type="evidence" value="ECO:0007669"/>
    <property type="project" value="InterPro"/>
</dbReference>
<evidence type="ECO:0000313" key="8">
    <source>
        <dbReference type="Proteomes" id="UP000252189"/>
    </source>
</evidence>
<dbReference type="InterPro" id="IPR011701">
    <property type="entry name" value="MFS"/>
</dbReference>
<feature type="transmembrane region" description="Helical" evidence="5">
    <location>
        <begin position="95"/>
        <end position="115"/>
    </location>
</feature>
<proteinExistence type="predicted"/>
<dbReference type="AlphaFoldDB" id="A0A368N7X8"/>
<feature type="transmembrane region" description="Helical" evidence="5">
    <location>
        <begin position="276"/>
        <end position="296"/>
    </location>
</feature>
<feature type="transmembrane region" description="Helical" evidence="5">
    <location>
        <begin position="121"/>
        <end position="142"/>
    </location>
</feature>
<gene>
    <name evidence="7" type="ORF">DU504_04790</name>
</gene>
<comment type="subcellular location">
    <subcellularLocation>
        <location evidence="1">Membrane</location>
        <topology evidence="1">Multi-pass membrane protein</topology>
    </subcellularLocation>
</comment>
<comment type="caution">
    <text evidence="7">The sequence shown here is derived from an EMBL/GenBank/DDBJ whole genome shotgun (WGS) entry which is preliminary data.</text>
</comment>
<evidence type="ECO:0000256" key="4">
    <source>
        <dbReference type="ARBA" id="ARBA00023136"/>
    </source>
</evidence>
<sequence>MQSNPGLDSRVLTLALARMVDSVANSFLVVVLPLYIGRAVALPAFVGSVVAVGPLSFRLTEALLIGVVLSLFGFLNSLGQPFTGRLSDRTGRRTVYLLLGLALVALGSLGFLFRADYVSVLVLRGLQGVGAAFTVPMTVALVNEYSAEGERGGNFGLFNTFRLLGFGTGPLVAGVVIEFGPYAARGVTLSGFDAAFLVAVVAAAVSFGLVTLLIDDPEELEAQAGEELSVAVRNRDGPGLDAVFALALVTVVMAMSFAIFAPLANTINERLGQGDLVFAVQFGAAVLANVLLQLPIGRLSDRYGRRPFLLGGFVLLLPTTLFQGFVTSSLAMIVLRFLQGAAVAAVFAPSLALAGELAGEGQSGSTLSLLTMGFGLGIAVGTLLSGILVGFGFAVPFVVATAGGVVGLALVYTQVHEPSSEPATPAPAAD</sequence>
<feature type="transmembrane region" description="Helical" evidence="5">
    <location>
        <begin position="39"/>
        <end position="57"/>
    </location>
</feature>
<evidence type="ECO:0000256" key="3">
    <source>
        <dbReference type="ARBA" id="ARBA00022989"/>
    </source>
</evidence>
<evidence type="ECO:0000259" key="6">
    <source>
        <dbReference type="PROSITE" id="PS50850"/>
    </source>
</evidence>
<dbReference type="InterPro" id="IPR020846">
    <property type="entry name" value="MFS_dom"/>
</dbReference>
<feature type="transmembrane region" description="Helical" evidence="5">
    <location>
        <begin position="243"/>
        <end position="264"/>
    </location>
</feature>
<dbReference type="Gene3D" id="1.20.1250.20">
    <property type="entry name" value="MFS general substrate transporter like domains"/>
    <property type="match status" value="2"/>
</dbReference>
<evidence type="ECO:0000256" key="2">
    <source>
        <dbReference type="ARBA" id="ARBA00022692"/>
    </source>
</evidence>
<evidence type="ECO:0000256" key="5">
    <source>
        <dbReference type="SAM" id="Phobius"/>
    </source>
</evidence>
<feature type="domain" description="Major facilitator superfamily (MFS) profile" evidence="6">
    <location>
        <begin position="10"/>
        <end position="419"/>
    </location>
</feature>
<keyword evidence="8" id="KW-1185">Reference proteome</keyword>
<dbReference type="InterPro" id="IPR005829">
    <property type="entry name" value="Sugar_transporter_CS"/>
</dbReference>
<feature type="transmembrane region" description="Helical" evidence="5">
    <location>
        <begin position="308"/>
        <end position="327"/>
    </location>
</feature>
<dbReference type="PROSITE" id="PS00216">
    <property type="entry name" value="SUGAR_TRANSPORT_1"/>
    <property type="match status" value="1"/>
</dbReference>
<evidence type="ECO:0000256" key="1">
    <source>
        <dbReference type="ARBA" id="ARBA00004141"/>
    </source>
</evidence>
<keyword evidence="3 5" id="KW-1133">Transmembrane helix</keyword>
<dbReference type="SUPFAM" id="SSF103473">
    <property type="entry name" value="MFS general substrate transporter"/>
    <property type="match status" value="2"/>
</dbReference>
<dbReference type="InterPro" id="IPR036259">
    <property type="entry name" value="MFS_trans_sf"/>
</dbReference>
<dbReference type="PANTHER" id="PTHR23518">
    <property type="entry name" value="C-METHYLTRANSFERASE"/>
    <property type="match status" value="1"/>
</dbReference>
<feature type="transmembrane region" description="Helical" evidence="5">
    <location>
        <begin position="63"/>
        <end position="83"/>
    </location>
</feature>
<dbReference type="GO" id="GO:0016020">
    <property type="term" value="C:membrane"/>
    <property type="evidence" value="ECO:0007669"/>
    <property type="project" value="UniProtKB-SubCell"/>
</dbReference>
<feature type="transmembrane region" description="Helical" evidence="5">
    <location>
        <begin position="194"/>
        <end position="214"/>
    </location>
</feature>
<keyword evidence="2 5" id="KW-0812">Transmembrane</keyword>
<protein>
    <submittedName>
        <fullName evidence="7">MFS transporter</fullName>
    </submittedName>
</protein>
<feature type="transmembrane region" description="Helical" evidence="5">
    <location>
        <begin position="163"/>
        <end position="182"/>
    </location>
</feature>
<dbReference type="OrthoDB" id="117970at2157"/>
<dbReference type="PROSITE" id="PS50850">
    <property type="entry name" value="MFS"/>
    <property type="match status" value="1"/>
</dbReference>